<dbReference type="Gene3D" id="1.10.10.10">
    <property type="entry name" value="Winged helix-like DNA-binding domain superfamily/Winged helix DNA-binding domain"/>
    <property type="match status" value="1"/>
</dbReference>
<dbReference type="InterPro" id="IPR050397">
    <property type="entry name" value="Env_Response_Regulators"/>
</dbReference>
<evidence type="ECO:0000256" key="1">
    <source>
        <dbReference type="ARBA" id="ARBA00023015"/>
    </source>
</evidence>
<sequence>MLIQTKFRNHNGAEEGILAFSQPSAVSLYDAGATIYGQGDPTGQLYMVEFGTVRLCRVSADGRRQISAFYFAGEVFGFESGDQRHFYAEAVDSAGIRVLRPNQNEQFNRSMLKVALDSLVRAQEHLMVLGRQNSMEKVAAFLLDLAERQKTDRVVDLSMQRADIADYLGLSLETVSRILTRLKCAGTIRIPHVKHIELVDFEELDYLRG</sequence>
<dbReference type="Gene3D" id="2.60.120.10">
    <property type="entry name" value="Jelly Rolls"/>
    <property type="match status" value="1"/>
</dbReference>
<dbReference type="InterPro" id="IPR012318">
    <property type="entry name" value="HTH_CRP"/>
</dbReference>
<reference evidence="6" key="1">
    <citation type="submission" date="2023-03" db="EMBL/GenBank/DDBJ databases">
        <title>Andean soil-derived lignocellulolytic bacterial consortium as a source of novel taxa and putative plastic-active enzymes.</title>
        <authorList>
            <person name="Diaz-Garcia L."/>
            <person name="Chuvochina M."/>
            <person name="Feuerriegel G."/>
            <person name="Bunk B."/>
            <person name="Sproer C."/>
            <person name="Streit W.R."/>
            <person name="Rodriguez L.M."/>
            <person name="Overmann J."/>
            <person name="Jimenez D.J."/>
        </authorList>
    </citation>
    <scope>NUCLEOTIDE SEQUENCE</scope>
    <source>
        <strain evidence="6">MAG 4196</strain>
    </source>
</reference>
<organism evidence="6 7">
    <name type="scientific">Candidatus Devosia phytovorans</name>
    <dbReference type="NCBI Taxonomy" id="3121372"/>
    <lineage>
        <taxon>Bacteria</taxon>
        <taxon>Pseudomonadati</taxon>
        <taxon>Pseudomonadota</taxon>
        <taxon>Alphaproteobacteria</taxon>
        <taxon>Hyphomicrobiales</taxon>
        <taxon>Devosiaceae</taxon>
        <taxon>Devosia</taxon>
    </lineage>
</organism>
<evidence type="ECO:0000256" key="3">
    <source>
        <dbReference type="ARBA" id="ARBA00023163"/>
    </source>
</evidence>
<dbReference type="SUPFAM" id="SSF46785">
    <property type="entry name" value="Winged helix' DNA-binding domain"/>
    <property type="match status" value="1"/>
</dbReference>
<dbReference type="PANTHER" id="PTHR24567:SF75">
    <property type="entry name" value="FUMARATE AND NITRATE REDUCTION REGULATORY PROTEIN"/>
    <property type="match status" value="1"/>
</dbReference>
<dbReference type="PRINTS" id="PR00034">
    <property type="entry name" value="HTHCRP"/>
</dbReference>
<name>A0AAJ5VZD3_9HYPH</name>
<proteinExistence type="predicted"/>
<evidence type="ECO:0000313" key="6">
    <source>
        <dbReference type="EMBL" id="WEK06675.1"/>
    </source>
</evidence>
<dbReference type="PROSITE" id="PS51063">
    <property type="entry name" value="HTH_CRP_2"/>
    <property type="match status" value="1"/>
</dbReference>
<dbReference type="Proteomes" id="UP001217476">
    <property type="component" value="Chromosome"/>
</dbReference>
<dbReference type="GO" id="GO:0005829">
    <property type="term" value="C:cytosol"/>
    <property type="evidence" value="ECO:0007669"/>
    <property type="project" value="TreeGrafter"/>
</dbReference>
<dbReference type="InterPro" id="IPR014710">
    <property type="entry name" value="RmlC-like_jellyroll"/>
</dbReference>
<dbReference type="Pfam" id="PF13545">
    <property type="entry name" value="HTH_Crp_2"/>
    <property type="match status" value="1"/>
</dbReference>
<dbReference type="AlphaFoldDB" id="A0AAJ5VZD3"/>
<evidence type="ECO:0000313" key="7">
    <source>
        <dbReference type="Proteomes" id="UP001217476"/>
    </source>
</evidence>
<dbReference type="SMART" id="SM00419">
    <property type="entry name" value="HTH_CRP"/>
    <property type="match status" value="1"/>
</dbReference>
<gene>
    <name evidence="6" type="ORF">P0Y65_10665</name>
</gene>
<dbReference type="InterPro" id="IPR018490">
    <property type="entry name" value="cNMP-bd_dom_sf"/>
</dbReference>
<dbReference type="CDD" id="cd00038">
    <property type="entry name" value="CAP_ED"/>
    <property type="match status" value="1"/>
</dbReference>
<keyword evidence="3" id="KW-0804">Transcription</keyword>
<dbReference type="InterPro" id="IPR036390">
    <property type="entry name" value="WH_DNA-bd_sf"/>
</dbReference>
<dbReference type="CDD" id="cd00092">
    <property type="entry name" value="HTH_CRP"/>
    <property type="match status" value="1"/>
</dbReference>
<keyword evidence="1" id="KW-0805">Transcription regulation</keyword>
<dbReference type="GO" id="GO:0003677">
    <property type="term" value="F:DNA binding"/>
    <property type="evidence" value="ECO:0007669"/>
    <property type="project" value="UniProtKB-KW"/>
</dbReference>
<feature type="domain" description="HTH crp-type" evidence="5">
    <location>
        <begin position="132"/>
        <end position="202"/>
    </location>
</feature>
<evidence type="ECO:0000256" key="2">
    <source>
        <dbReference type="ARBA" id="ARBA00023125"/>
    </source>
</evidence>
<evidence type="ECO:0000259" key="5">
    <source>
        <dbReference type="PROSITE" id="PS51063"/>
    </source>
</evidence>
<dbReference type="EMBL" id="CP119312">
    <property type="protein sequence ID" value="WEK06675.1"/>
    <property type="molecule type" value="Genomic_DNA"/>
</dbReference>
<keyword evidence="2" id="KW-0238">DNA-binding</keyword>
<dbReference type="Pfam" id="PF00027">
    <property type="entry name" value="cNMP_binding"/>
    <property type="match status" value="1"/>
</dbReference>
<dbReference type="SUPFAM" id="SSF51206">
    <property type="entry name" value="cAMP-binding domain-like"/>
    <property type="match status" value="1"/>
</dbReference>
<accession>A0AAJ5VZD3</accession>
<dbReference type="PROSITE" id="PS50042">
    <property type="entry name" value="CNMP_BINDING_3"/>
    <property type="match status" value="1"/>
</dbReference>
<dbReference type="InterPro" id="IPR000595">
    <property type="entry name" value="cNMP-bd_dom"/>
</dbReference>
<dbReference type="GO" id="GO:0003700">
    <property type="term" value="F:DNA-binding transcription factor activity"/>
    <property type="evidence" value="ECO:0007669"/>
    <property type="project" value="TreeGrafter"/>
</dbReference>
<feature type="domain" description="Cyclic nucleotide-binding" evidence="4">
    <location>
        <begin position="29"/>
        <end position="77"/>
    </location>
</feature>
<dbReference type="InterPro" id="IPR036388">
    <property type="entry name" value="WH-like_DNA-bd_sf"/>
</dbReference>
<evidence type="ECO:0000259" key="4">
    <source>
        <dbReference type="PROSITE" id="PS50042"/>
    </source>
</evidence>
<dbReference type="SMART" id="SM00100">
    <property type="entry name" value="cNMP"/>
    <property type="match status" value="1"/>
</dbReference>
<protein>
    <submittedName>
        <fullName evidence="6">Helix-turn-helix domain-containing protein</fullName>
    </submittedName>
</protein>
<dbReference type="PANTHER" id="PTHR24567">
    <property type="entry name" value="CRP FAMILY TRANSCRIPTIONAL REGULATORY PROTEIN"/>
    <property type="match status" value="1"/>
</dbReference>